<proteinExistence type="predicted"/>
<evidence type="ECO:0000313" key="1">
    <source>
        <dbReference type="EMBL" id="AJF40379.1"/>
    </source>
</evidence>
<dbReference type="KEGG" id="vg:23680783"/>
<sequence>MELFVPCPLCGSDVAVPLLSEGDHVRAPDLLPNMNSHVISVHEMDVSGM</sequence>
<keyword evidence="2" id="KW-1185">Reference proteome</keyword>
<dbReference type="EMBL" id="KP027200">
    <property type="protein sequence ID" value="AJF40379.1"/>
    <property type="molecule type" value="Genomic_DNA"/>
</dbReference>
<evidence type="ECO:0000313" key="2">
    <source>
        <dbReference type="Proteomes" id="UP000031808"/>
    </source>
</evidence>
<reference evidence="1 2" key="1">
    <citation type="submission" date="2014-10" db="EMBL/GenBank/DDBJ databases">
        <authorList>
            <person name="Mbambo L.M."/>
            <person name="Adam N."/>
            <person name="Bengani L."/>
            <person name="Honono X."/>
            <person name="Molechan C."/>
            <person name="Ncobeni N."/>
            <person name="Tshabalala N."/>
            <person name="Nkondlo N."/>
            <person name="Larsen M.H."/>
            <person name="Rubin E.J."/>
            <person name="Russell D.A."/>
            <person name="Guerrero C.A."/>
            <person name="Bowman C.A."/>
            <person name="Jacobs-Sera D."/>
            <person name="Hendrix R.W."/>
            <person name="Hatfull G.F."/>
        </authorList>
    </citation>
    <scope>NUCLEOTIDE SEQUENCE [LARGE SCALE GENOMIC DNA]</scope>
</reference>
<organism evidence="1 2">
    <name type="scientific">Mycobacterium phage Malithi</name>
    <dbReference type="NCBI Taxonomy" id="1567472"/>
    <lineage>
        <taxon>Viruses</taxon>
        <taxon>Duplodnaviria</taxon>
        <taxon>Heunggongvirae</taxon>
        <taxon>Uroviricota</taxon>
        <taxon>Caudoviricetes</taxon>
        <taxon>Pclasvirinae</taxon>
        <taxon>Fishburnevirus</taxon>
        <taxon>Fishburnevirus malithi</taxon>
    </lineage>
</organism>
<dbReference type="GeneID" id="23680783"/>
<dbReference type="Proteomes" id="UP000031808">
    <property type="component" value="Segment"/>
</dbReference>
<dbReference type="RefSeq" id="YP_009125978.1">
    <property type="nucleotide sequence ID" value="NC_026605.1"/>
</dbReference>
<name>A0A0B5H9V6_9CAUD</name>
<protein>
    <submittedName>
        <fullName evidence="1">Uncharacterized protein</fullName>
    </submittedName>
</protein>
<gene>
    <name evidence="1" type="primary">23</name>
    <name evidence="1" type="ORF">MALITHI_23</name>
</gene>
<accession>A0A0B5H9V6</accession>
<dbReference type="OrthoDB" id="25535at10239"/>